<dbReference type="PROSITE" id="PS51194">
    <property type="entry name" value="HELICASE_CTER"/>
    <property type="match status" value="1"/>
</dbReference>
<dbReference type="CDD" id="cd18787">
    <property type="entry name" value="SF2_C_DEAD"/>
    <property type="match status" value="1"/>
</dbReference>
<dbReference type="EMBL" id="DS113193">
    <property type="protein sequence ID" value="EAY20989.1"/>
    <property type="molecule type" value="Genomic_DNA"/>
</dbReference>
<dbReference type="SMART" id="SM00490">
    <property type="entry name" value="HELICc"/>
    <property type="match status" value="1"/>
</dbReference>
<dbReference type="Gene3D" id="3.40.50.300">
    <property type="entry name" value="P-loop containing nucleotide triphosphate hydrolases"/>
    <property type="match status" value="2"/>
</dbReference>
<dbReference type="PROSITE" id="PS51192">
    <property type="entry name" value="HELICASE_ATP_BIND_1"/>
    <property type="match status" value="1"/>
</dbReference>
<sequence length="546" mass="61843">MITSGAWSDLNKNSEVLSEETINVLTKIGFPSMTPVQKSVTPYLLGHKDVAVEAVTGSGKTLAYLVPSMEYIKKSTDGLAVLVLVPTRELAQQVYEVAQSISAEFPAMVPQYVIGGSQVTADIETFNNVKPTILIGTPGKLHELMTELPDDTFRKLSLFIVDEADQILRNGLGGTLTAIFQKLPTQRRTGLFSATMNDALSEIIKTGMRNPMYIHIKSSESQAPSELTNFYAIVDPKYKFCQLIQFIRQRVINSKCIVFVLNRQEVDFMTDTIKIALGDSCPQIIPFHGKMAQSIRMENLESFRKLEKGILLSTDVAARGIDIPDIEWIIQYDAPQKESMFIHRIGRTARIGRSGSAIVFLREHEDGYIDFLERQQSVSLLEMAVEVPDDSEEILQKIRKSVSSSEEFYLKSMKCVVAYVRSYSEHELNLLFRLRELDFIALAESFGLVRIPGMLEIKQRNEKKPGYLDLVDEWNKKHEDEWKPFAEKNYSIQDYGGVPEKKNANKNSKNDKDKKQGNKNDKNNNKKAPPKHFEKPKSRGFFKAKH</sequence>
<comment type="similarity">
    <text evidence="6">Belongs to the DEAD box helicase family.</text>
</comment>
<evidence type="ECO:0000259" key="9">
    <source>
        <dbReference type="PROSITE" id="PS51194"/>
    </source>
</evidence>
<organism evidence="10 11">
    <name type="scientific">Trichomonas vaginalis (strain ATCC PRA-98 / G3)</name>
    <dbReference type="NCBI Taxonomy" id="412133"/>
    <lineage>
        <taxon>Eukaryota</taxon>
        <taxon>Metamonada</taxon>
        <taxon>Parabasalia</taxon>
        <taxon>Trichomonadida</taxon>
        <taxon>Trichomonadidae</taxon>
        <taxon>Trichomonas</taxon>
    </lineage>
</organism>
<dbReference type="SUPFAM" id="SSF52540">
    <property type="entry name" value="P-loop containing nucleoside triphosphate hydrolases"/>
    <property type="match status" value="1"/>
</dbReference>
<dbReference type="OMA" id="IQFEDHM"/>
<keyword evidence="2 6" id="KW-0378">Hydrolase</keyword>
<evidence type="ECO:0000256" key="4">
    <source>
        <dbReference type="ARBA" id="ARBA00022840"/>
    </source>
</evidence>
<keyword evidence="4 6" id="KW-0067">ATP-binding</keyword>
<dbReference type="CDD" id="cd17960">
    <property type="entry name" value="DEADc_DDX55"/>
    <property type="match status" value="1"/>
</dbReference>
<comment type="catalytic activity">
    <reaction evidence="6">
        <text>ATP + H2O = ADP + phosphate + H(+)</text>
        <dbReference type="Rhea" id="RHEA:13065"/>
        <dbReference type="ChEBI" id="CHEBI:15377"/>
        <dbReference type="ChEBI" id="CHEBI:15378"/>
        <dbReference type="ChEBI" id="CHEBI:30616"/>
        <dbReference type="ChEBI" id="CHEBI:43474"/>
        <dbReference type="ChEBI" id="CHEBI:456216"/>
        <dbReference type="EC" id="3.6.4.13"/>
    </reaction>
</comment>
<dbReference type="PANTHER" id="PTHR24031">
    <property type="entry name" value="RNA HELICASE"/>
    <property type="match status" value="1"/>
</dbReference>
<evidence type="ECO:0000313" key="11">
    <source>
        <dbReference type="Proteomes" id="UP000001542"/>
    </source>
</evidence>
<evidence type="ECO:0000256" key="7">
    <source>
        <dbReference type="SAM" id="MobiDB-lite"/>
    </source>
</evidence>
<dbReference type="InParanoid" id="A2DEZ7"/>
<dbReference type="SMART" id="SM00487">
    <property type="entry name" value="DEXDc"/>
    <property type="match status" value="1"/>
</dbReference>
<dbReference type="STRING" id="5722.A2DEZ7"/>
<evidence type="ECO:0000256" key="3">
    <source>
        <dbReference type="ARBA" id="ARBA00022806"/>
    </source>
</evidence>
<dbReference type="GO" id="GO:0003724">
    <property type="term" value="F:RNA helicase activity"/>
    <property type="evidence" value="ECO:0007669"/>
    <property type="project" value="UniProtKB-EC"/>
</dbReference>
<evidence type="ECO:0000256" key="5">
    <source>
        <dbReference type="ARBA" id="ARBA00022884"/>
    </source>
</evidence>
<keyword evidence="5 6" id="KW-0694">RNA-binding</keyword>
<dbReference type="FunCoup" id="A2DEZ7">
    <property type="interactions" value="1040"/>
</dbReference>
<dbReference type="GO" id="GO:0005524">
    <property type="term" value="F:ATP binding"/>
    <property type="evidence" value="ECO:0007669"/>
    <property type="project" value="UniProtKB-UniRule"/>
</dbReference>
<feature type="region of interest" description="Disordered" evidence="7">
    <location>
        <begin position="493"/>
        <end position="546"/>
    </location>
</feature>
<evidence type="ECO:0000313" key="10">
    <source>
        <dbReference type="EMBL" id="EAY20989.1"/>
    </source>
</evidence>
<gene>
    <name evidence="10" type="ORF">TVAG_172460</name>
</gene>
<comment type="function">
    <text evidence="6">RNA helicase.</text>
</comment>
<dbReference type="GO" id="GO:0003723">
    <property type="term" value="F:RNA binding"/>
    <property type="evidence" value="ECO:0007669"/>
    <property type="project" value="UniProtKB-UniRule"/>
</dbReference>
<dbReference type="InterPro" id="IPR011545">
    <property type="entry name" value="DEAD/DEAH_box_helicase_dom"/>
</dbReference>
<dbReference type="InterPro" id="IPR027417">
    <property type="entry name" value="P-loop_NTPase"/>
</dbReference>
<dbReference type="RefSeq" id="XP_001581975.1">
    <property type="nucleotide sequence ID" value="XM_001581925.1"/>
</dbReference>
<evidence type="ECO:0000259" key="8">
    <source>
        <dbReference type="PROSITE" id="PS51192"/>
    </source>
</evidence>
<feature type="domain" description="Helicase ATP-binding" evidence="8">
    <location>
        <begin position="41"/>
        <end position="214"/>
    </location>
</feature>
<dbReference type="InterPro" id="IPR001650">
    <property type="entry name" value="Helicase_C-like"/>
</dbReference>
<dbReference type="Proteomes" id="UP000001542">
    <property type="component" value="Unassembled WGS sequence"/>
</dbReference>
<protein>
    <recommendedName>
        <fullName evidence="6">ATP-dependent RNA helicase</fullName>
        <ecNumber evidence="6">3.6.4.13</ecNumber>
    </recommendedName>
</protein>
<dbReference type="GO" id="GO:0005730">
    <property type="term" value="C:nucleolus"/>
    <property type="evidence" value="ECO:0000318"/>
    <property type="project" value="GO_Central"/>
</dbReference>
<evidence type="ECO:0000256" key="6">
    <source>
        <dbReference type="RuleBase" id="RU365068"/>
    </source>
</evidence>
<dbReference type="KEGG" id="tva:5466536"/>
<dbReference type="EC" id="3.6.4.13" evidence="6"/>
<dbReference type="OrthoDB" id="7396459at2759"/>
<dbReference type="GO" id="GO:0016787">
    <property type="term" value="F:hydrolase activity"/>
    <property type="evidence" value="ECO:0007669"/>
    <property type="project" value="UniProtKB-KW"/>
</dbReference>
<keyword evidence="3 6" id="KW-0347">Helicase</keyword>
<feature type="domain" description="Helicase C-terminal" evidence="9">
    <location>
        <begin position="239"/>
        <end position="396"/>
    </location>
</feature>
<dbReference type="Pfam" id="PF13959">
    <property type="entry name" value="CTE_SPB4"/>
    <property type="match status" value="1"/>
</dbReference>
<feature type="compositionally biased region" description="Basic and acidic residues" evidence="7">
    <location>
        <begin position="499"/>
        <end position="524"/>
    </location>
</feature>
<keyword evidence="1 6" id="KW-0547">Nucleotide-binding</keyword>
<comment type="domain">
    <text evidence="6">The Q motif is unique to and characteristic of the DEAD box family of RNA helicases and controls ATP binding and hydrolysis.</text>
</comment>
<dbReference type="InterPro" id="IPR025313">
    <property type="entry name" value="SPB4-like_CTE"/>
</dbReference>
<reference evidence="10" key="2">
    <citation type="journal article" date="2007" name="Science">
        <title>Draft genome sequence of the sexually transmitted pathogen Trichomonas vaginalis.</title>
        <authorList>
            <person name="Carlton J.M."/>
            <person name="Hirt R.P."/>
            <person name="Silva J.C."/>
            <person name="Delcher A.L."/>
            <person name="Schatz M."/>
            <person name="Zhao Q."/>
            <person name="Wortman J.R."/>
            <person name="Bidwell S.L."/>
            <person name="Alsmark U.C.M."/>
            <person name="Besteiro S."/>
            <person name="Sicheritz-Ponten T."/>
            <person name="Noel C.J."/>
            <person name="Dacks J.B."/>
            <person name="Foster P.G."/>
            <person name="Simillion C."/>
            <person name="Van de Peer Y."/>
            <person name="Miranda-Saavedra D."/>
            <person name="Barton G.J."/>
            <person name="Westrop G.D."/>
            <person name="Mueller S."/>
            <person name="Dessi D."/>
            <person name="Fiori P.L."/>
            <person name="Ren Q."/>
            <person name="Paulsen I."/>
            <person name="Zhang H."/>
            <person name="Bastida-Corcuera F.D."/>
            <person name="Simoes-Barbosa A."/>
            <person name="Brown M.T."/>
            <person name="Hayes R.D."/>
            <person name="Mukherjee M."/>
            <person name="Okumura C.Y."/>
            <person name="Schneider R."/>
            <person name="Smith A.J."/>
            <person name="Vanacova S."/>
            <person name="Villalvazo M."/>
            <person name="Haas B.J."/>
            <person name="Pertea M."/>
            <person name="Feldblyum T.V."/>
            <person name="Utterback T.R."/>
            <person name="Shu C.L."/>
            <person name="Osoegawa K."/>
            <person name="de Jong P.J."/>
            <person name="Hrdy I."/>
            <person name="Horvathova L."/>
            <person name="Zubacova Z."/>
            <person name="Dolezal P."/>
            <person name="Malik S.B."/>
            <person name="Logsdon J.M. Jr."/>
            <person name="Henze K."/>
            <person name="Gupta A."/>
            <person name="Wang C.C."/>
            <person name="Dunne R.L."/>
            <person name="Upcroft J.A."/>
            <person name="Upcroft P."/>
            <person name="White O."/>
            <person name="Salzberg S.L."/>
            <person name="Tang P."/>
            <person name="Chiu C.-H."/>
            <person name="Lee Y.-S."/>
            <person name="Embley T.M."/>
            <person name="Coombs G.H."/>
            <person name="Mottram J.C."/>
            <person name="Tachezy J."/>
            <person name="Fraser-Liggett C.M."/>
            <person name="Johnson P.J."/>
        </authorList>
    </citation>
    <scope>NUCLEOTIDE SEQUENCE [LARGE SCALE GENOMIC DNA]</scope>
    <source>
        <strain evidence="10">G3</strain>
    </source>
</reference>
<dbReference type="Pfam" id="PF00270">
    <property type="entry name" value="DEAD"/>
    <property type="match status" value="1"/>
</dbReference>
<accession>A2DEZ7</accession>
<dbReference type="VEuPathDB" id="TrichDB:TVAG_172460"/>
<dbReference type="Pfam" id="PF00271">
    <property type="entry name" value="Helicase_C"/>
    <property type="match status" value="1"/>
</dbReference>
<reference evidence="10" key="1">
    <citation type="submission" date="2006-10" db="EMBL/GenBank/DDBJ databases">
        <authorList>
            <person name="Amadeo P."/>
            <person name="Zhao Q."/>
            <person name="Wortman J."/>
            <person name="Fraser-Liggett C."/>
            <person name="Carlton J."/>
        </authorList>
    </citation>
    <scope>NUCLEOTIDE SEQUENCE</scope>
    <source>
        <strain evidence="10">G3</strain>
    </source>
</reference>
<evidence type="ECO:0000256" key="1">
    <source>
        <dbReference type="ARBA" id="ARBA00022741"/>
    </source>
</evidence>
<evidence type="ECO:0000256" key="2">
    <source>
        <dbReference type="ARBA" id="ARBA00022801"/>
    </source>
</evidence>
<dbReference type="eggNOG" id="KOG0345">
    <property type="taxonomic scope" value="Eukaryota"/>
</dbReference>
<keyword evidence="11" id="KW-1185">Reference proteome</keyword>
<dbReference type="SMART" id="SM01178">
    <property type="entry name" value="DUF4217"/>
    <property type="match status" value="1"/>
</dbReference>
<dbReference type="VEuPathDB" id="TrichDB:TVAGG3_0531280"/>
<dbReference type="InterPro" id="IPR014001">
    <property type="entry name" value="Helicase_ATP-bd"/>
</dbReference>
<proteinExistence type="inferred from homology"/>
<dbReference type="AlphaFoldDB" id="A2DEZ7"/>
<dbReference type="SMR" id="A2DEZ7"/>
<name>A2DEZ7_TRIV3</name>